<reference evidence="2 3" key="1">
    <citation type="submission" date="2017-05" db="EMBL/GenBank/DDBJ databases">
        <authorList>
            <person name="Song R."/>
            <person name="Chenine A.L."/>
            <person name="Ruprecht R.M."/>
        </authorList>
    </citation>
    <scope>NUCLEOTIDE SEQUENCE [LARGE SCALE GENOMIC DNA]</scope>
    <source>
        <strain evidence="2 3">CFBP 1590</strain>
    </source>
</reference>
<evidence type="ECO:0000313" key="3">
    <source>
        <dbReference type="Proteomes" id="UP000196842"/>
    </source>
</evidence>
<dbReference type="EMBL" id="LT855380">
    <property type="protein sequence ID" value="SMS09120.1"/>
    <property type="molecule type" value="Genomic_DNA"/>
</dbReference>
<feature type="transmembrane region" description="Helical" evidence="1">
    <location>
        <begin position="7"/>
        <end position="29"/>
    </location>
</feature>
<organism evidence="2 3">
    <name type="scientific">Pseudomonas viridiflava</name>
    <name type="common">Phytomonas viridiflava</name>
    <dbReference type="NCBI Taxonomy" id="33069"/>
    <lineage>
        <taxon>Bacteria</taxon>
        <taxon>Pseudomonadati</taxon>
        <taxon>Pseudomonadota</taxon>
        <taxon>Gammaproteobacteria</taxon>
        <taxon>Pseudomonadales</taxon>
        <taxon>Pseudomonadaceae</taxon>
        <taxon>Pseudomonas</taxon>
    </lineage>
</organism>
<feature type="transmembrane region" description="Helical" evidence="1">
    <location>
        <begin position="72"/>
        <end position="94"/>
    </location>
</feature>
<sequence length="104" mass="12400">MMIEAPIFLIFIVSSIVFYLPALWTRYAWSGPRFTLTKYWTNITYNIFFVYQHMRFINKNSIPFYGEQDSSILGIFSLIMIIAHACAHTVTWDIKSWRSRKAKY</sequence>
<evidence type="ECO:0000256" key="1">
    <source>
        <dbReference type="SAM" id="Phobius"/>
    </source>
</evidence>
<keyword evidence="1" id="KW-0472">Membrane</keyword>
<dbReference type="KEGG" id="pvd:CFBP1590__1534"/>
<keyword evidence="1" id="KW-0812">Transmembrane</keyword>
<evidence type="ECO:0000313" key="2">
    <source>
        <dbReference type="EMBL" id="SMS09120.1"/>
    </source>
</evidence>
<accession>A0A1Y6JIV8</accession>
<keyword evidence="1" id="KW-1133">Transmembrane helix</keyword>
<dbReference type="AlphaFoldDB" id="A0A1Y6JIV8"/>
<name>A0A1Y6JIV8_PSEVI</name>
<dbReference type="Proteomes" id="UP000196842">
    <property type="component" value="Chromosome I"/>
</dbReference>
<proteinExistence type="predicted"/>
<protein>
    <submittedName>
        <fullName evidence="2">Hypothetical membrane protein</fullName>
    </submittedName>
</protein>
<gene>
    <name evidence="2" type="ORF">CFBP1590__1534</name>
</gene>